<proteinExistence type="predicted"/>
<dbReference type="Pfam" id="PF04564">
    <property type="entry name" value="U-box"/>
    <property type="match status" value="1"/>
</dbReference>
<comment type="catalytic activity">
    <reaction evidence="1">
        <text>S-ubiquitinyl-[E2 ubiquitin-conjugating enzyme]-L-cysteine + [acceptor protein]-L-lysine = [E2 ubiquitin-conjugating enzyme]-L-cysteine + N(6)-ubiquitinyl-[acceptor protein]-L-lysine.</text>
        <dbReference type="EC" id="2.3.2.27"/>
    </reaction>
</comment>
<dbReference type="EMBL" id="CP133620">
    <property type="protein sequence ID" value="WMV47858.1"/>
    <property type="molecule type" value="Genomic_DNA"/>
</dbReference>
<keyword evidence="5" id="KW-0677">Repeat</keyword>
<dbReference type="InterPro" id="IPR000225">
    <property type="entry name" value="Armadillo"/>
</dbReference>
<feature type="repeat" description="ARM" evidence="6">
    <location>
        <begin position="726"/>
        <end position="770"/>
    </location>
</feature>
<evidence type="ECO:0000256" key="6">
    <source>
        <dbReference type="PROSITE-ProRule" id="PRU00259"/>
    </source>
</evidence>
<organism evidence="9 10">
    <name type="scientific">Solanum verrucosum</name>
    <dbReference type="NCBI Taxonomy" id="315347"/>
    <lineage>
        <taxon>Eukaryota</taxon>
        <taxon>Viridiplantae</taxon>
        <taxon>Streptophyta</taxon>
        <taxon>Embryophyta</taxon>
        <taxon>Tracheophyta</taxon>
        <taxon>Spermatophyta</taxon>
        <taxon>Magnoliopsida</taxon>
        <taxon>eudicotyledons</taxon>
        <taxon>Gunneridae</taxon>
        <taxon>Pentapetalae</taxon>
        <taxon>asterids</taxon>
        <taxon>lamiids</taxon>
        <taxon>Solanales</taxon>
        <taxon>Solanaceae</taxon>
        <taxon>Solanoideae</taxon>
        <taxon>Solaneae</taxon>
        <taxon>Solanum</taxon>
    </lineage>
</organism>
<dbReference type="InterPro" id="IPR016024">
    <property type="entry name" value="ARM-type_fold"/>
</dbReference>
<dbReference type="Gene3D" id="1.20.930.20">
    <property type="entry name" value="Adaptor protein Cbl, N-terminal domain"/>
    <property type="match status" value="1"/>
</dbReference>
<evidence type="ECO:0000256" key="5">
    <source>
        <dbReference type="ARBA" id="ARBA00022737"/>
    </source>
</evidence>
<dbReference type="SUPFAM" id="SSF57850">
    <property type="entry name" value="RING/U-box"/>
    <property type="match status" value="1"/>
</dbReference>
<comment type="pathway">
    <text evidence="2">Protein modification; protein ubiquitination.</text>
</comment>
<feature type="repeat" description="ARM" evidence="6">
    <location>
        <begin position="586"/>
        <end position="630"/>
    </location>
</feature>
<name>A0AAF0UK15_SOLVR</name>
<dbReference type="PROSITE" id="PS50176">
    <property type="entry name" value="ARM_REPEAT"/>
    <property type="match status" value="2"/>
</dbReference>
<gene>
    <name evidence="9" type="ORF">MTR67_041243</name>
</gene>
<dbReference type="Proteomes" id="UP001234989">
    <property type="component" value="Chromosome 9"/>
</dbReference>
<dbReference type="InterPro" id="IPR011989">
    <property type="entry name" value="ARM-like"/>
</dbReference>
<evidence type="ECO:0000256" key="7">
    <source>
        <dbReference type="SAM" id="Coils"/>
    </source>
</evidence>
<dbReference type="PANTHER" id="PTHR45958">
    <property type="entry name" value="RING-TYPE E3 UBIQUITIN TRANSFERASE"/>
    <property type="match status" value="1"/>
</dbReference>
<keyword evidence="10" id="KW-1185">Reference proteome</keyword>
<dbReference type="GO" id="GO:0007166">
    <property type="term" value="P:cell surface receptor signaling pathway"/>
    <property type="evidence" value="ECO:0007669"/>
    <property type="project" value="InterPro"/>
</dbReference>
<dbReference type="SMART" id="SM00504">
    <property type="entry name" value="Ubox"/>
    <property type="match status" value="1"/>
</dbReference>
<dbReference type="InterPro" id="IPR036537">
    <property type="entry name" value="Adaptor_Cbl_N_dom_sf"/>
</dbReference>
<dbReference type="CDD" id="cd21037">
    <property type="entry name" value="MLKL_NTD"/>
    <property type="match status" value="1"/>
</dbReference>
<evidence type="ECO:0000256" key="4">
    <source>
        <dbReference type="ARBA" id="ARBA00022679"/>
    </source>
</evidence>
<dbReference type="InterPro" id="IPR013083">
    <property type="entry name" value="Znf_RING/FYVE/PHD"/>
</dbReference>
<sequence>MAELVPIGTILAVISSQVMKTAQAANDVVFEKESFKVLGNYLLDIEPVLKELQLQKLNDSPAARQALESIEADLKKANDLVEKYKNRARFYLLVKCRSIVKEVQEVTRDIGKSLAALSLVNMEVLSGISEEVNRLQNEMQRANFEASQSRLQIVNKLNQGLSDQIHDQEFANNILKEIARAAGVPVEPAEITKELDNFKKEKEEAAYRKERAEVLFLNQVIELLSRADAARNYEEVKSQYFQRVSIIEGYDPREEYIQPFKAFICCITGIIMVDPVSLCTGTACERASIQAWFDSGEKIDPETGEELQDLSIRPNLQLRQLIQEWKELNYCIIIRACKGKFLSGVDASIEEALAQMQELMKANSINKEWVTIGGLTEVVISKLGMLRNGYLQDKVMITLKDVVDGHARNKDVFVENQGFENVVACFGKNYATSTAAIELIYEVLQDQSSWNLPYCQKLSQQSNSILLLVSFIKNQASPSAEKAEQILAKLCDEEEENIVKAAREGWYGPLIDTLHHGSASSRMSIVRAILGLELRDEDMKLLGEKGFILPLLEMTSGNIESKELSLSALVKLSSFYDNKMLIAAAGGVAIVLKLMISSHVRSIIIAKCCEVLANLSANGDGVKFLIDETGNQLVLEPVIAYLLAFQQNLTSSSDPVRRHALRALLGICQSQAGLVKSAVLSAGGVSAVLPLLDDPNQEIREAAINLLFLFSQHEPEGVVEYLLKPRRLEALVGFLENDSKGDVQMAAAGLLANLPKSETSLREKLIELGGLKAIINILKSGTMEAKENALSAFFRFTDPTNLESQRNVVELGAYPILVSFLKADSITAQARAAALLTDLSMRSHELSALSRKASCFCIGRARAPICPAHGGACSVSKTFCLLEVNALPDLVKLLKEKIHATSYEAIQTLSTLVCEESPHRGANVLHKEDAISPIIEVLNWGSESLKGEALGVLEKVFMSREMVDLYGLTAKLHLARLTGGRIYEDGHLQRKAARVLLLIERQTRSSRSLIAGISG</sequence>
<keyword evidence="7" id="KW-0175">Coiled coil</keyword>
<dbReference type="PANTHER" id="PTHR45958:SF15">
    <property type="entry name" value="RING-TYPE E3 UBIQUITIN TRANSFERASE"/>
    <property type="match status" value="1"/>
</dbReference>
<dbReference type="InterPro" id="IPR059179">
    <property type="entry name" value="MLKL-like_MCAfunc"/>
</dbReference>
<dbReference type="AlphaFoldDB" id="A0AAF0UK15"/>
<keyword evidence="4" id="KW-0808">Transferase</keyword>
<reference evidence="9" key="1">
    <citation type="submission" date="2023-08" db="EMBL/GenBank/DDBJ databases">
        <title>A de novo genome assembly of Solanum verrucosum Schlechtendal, a Mexican diploid species geographically isolated from the other diploid A-genome species in potato relatives.</title>
        <authorList>
            <person name="Hosaka K."/>
        </authorList>
    </citation>
    <scope>NUCLEOTIDE SEQUENCE</scope>
    <source>
        <tissue evidence="9">Young leaves</tissue>
    </source>
</reference>
<dbReference type="SUPFAM" id="SSF48371">
    <property type="entry name" value="ARM repeat"/>
    <property type="match status" value="2"/>
</dbReference>
<dbReference type="PROSITE" id="PS51698">
    <property type="entry name" value="U_BOX"/>
    <property type="match status" value="1"/>
</dbReference>
<feature type="coiled-coil region" evidence="7">
    <location>
        <begin position="125"/>
        <end position="152"/>
    </location>
</feature>
<accession>A0AAF0UK15</accession>
<dbReference type="Gene3D" id="1.25.10.10">
    <property type="entry name" value="Leucine-rich Repeat Variant"/>
    <property type="match status" value="3"/>
</dbReference>
<evidence type="ECO:0000313" key="9">
    <source>
        <dbReference type="EMBL" id="WMV47858.1"/>
    </source>
</evidence>
<evidence type="ECO:0000256" key="3">
    <source>
        <dbReference type="ARBA" id="ARBA00012483"/>
    </source>
</evidence>
<dbReference type="GO" id="GO:0016567">
    <property type="term" value="P:protein ubiquitination"/>
    <property type="evidence" value="ECO:0007669"/>
    <property type="project" value="InterPro"/>
</dbReference>
<dbReference type="GO" id="GO:0061630">
    <property type="term" value="F:ubiquitin protein ligase activity"/>
    <property type="evidence" value="ECO:0007669"/>
    <property type="project" value="UniProtKB-EC"/>
</dbReference>
<dbReference type="Gene3D" id="3.30.40.10">
    <property type="entry name" value="Zinc/RING finger domain, C3HC4 (zinc finger)"/>
    <property type="match status" value="1"/>
</dbReference>
<dbReference type="InterPro" id="IPR003613">
    <property type="entry name" value="Ubox_domain"/>
</dbReference>
<dbReference type="EC" id="2.3.2.27" evidence="3"/>
<protein>
    <recommendedName>
        <fullName evidence="3">RING-type E3 ubiquitin transferase</fullName>
        <ecNumber evidence="3">2.3.2.27</ecNumber>
    </recommendedName>
</protein>
<dbReference type="SMART" id="SM00185">
    <property type="entry name" value="ARM"/>
    <property type="match status" value="6"/>
</dbReference>
<evidence type="ECO:0000256" key="1">
    <source>
        <dbReference type="ARBA" id="ARBA00000900"/>
    </source>
</evidence>
<evidence type="ECO:0000259" key="8">
    <source>
        <dbReference type="PROSITE" id="PS51698"/>
    </source>
</evidence>
<feature type="domain" description="U-box" evidence="8">
    <location>
        <begin position="258"/>
        <end position="332"/>
    </location>
</feature>
<evidence type="ECO:0000313" key="10">
    <source>
        <dbReference type="Proteomes" id="UP001234989"/>
    </source>
</evidence>
<evidence type="ECO:0000256" key="2">
    <source>
        <dbReference type="ARBA" id="ARBA00004906"/>
    </source>
</evidence>
<dbReference type="InterPro" id="IPR052608">
    <property type="entry name" value="U-box_domain_protein"/>
</dbReference>